<reference evidence="5 6" key="1">
    <citation type="submission" date="2017-06" db="EMBL/GenBank/DDBJ databases">
        <title>Sequencing and comparative analysis of myxobacterial genomes.</title>
        <authorList>
            <person name="Rupp O."/>
            <person name="Goesmann A."/>
            <person name="Sogaard-Andersen L."/>
        </authorList>
    </citation>
    <scope>NUCLEOTIDE SEQUENCE [LARGE SCALE GENOMIC DNA]</scope>
    <source>
        <strain evidence="5 6">DSM 52655</strain>
    </source>
</reference>
<dbReference type="CDD" id="cd00146">
    <property type="entry name" value="PKD"/>
    <property type="match status" value="1"/>
</dbReference>
<feature type="domain" description="PKD" evidence="4">
    <location>
        <begin position="130"/>
        <end position="211"/>
    </location>
</feature>
<dbReference type="PANTHER" id="PTHR46344">
    <property type="entry name" value="OS02G0202900 PROTEIN"/>
    <property type="match status" value="1"/>
</dbReference>
<protein>
    <submittedName>
        <fullName evidence="5">Leucine-specific transport system, periplasmic-binding protein LivK</fullName>
    </submittedName>
</protein>
<dbReference type="InterPro" id="IPR006652">
    <property type="entry name" value="Kelch_1"/>
</dbReference>
<proteinExistence type="predicted"/>
<dbReference type="Gene3D" id="2.130.10.80">
    <property type="entry name" value="Galactose oxidase/kelch, beta-propeller"/>
    <property type="match status" value="4"/>
</dbReference>
<evidence type="ECO:0000259" key="4">
    <source>
        <dbReference type="Pfam" id="PF18911"/>
    </source>
</evidence>
<keyword evidence="2" id="KW-0677">Repeat</keyword>
<dbReference type="Pfam" id="PF01344">
    <property type="entry name" value="Kelch_1"/>
    <property type="match status" value="1"/>
</dbReference>
<sequence length="767" mass="78084">MSVFRRLSFLPALLLLCIAACHTQPQGSVSFAAAVQQALSASDVTRVTVTISASDMTSIVVDLAESNGTWGGLIGNIPAGTNRTFVADAFDASGTKRFQGQTSGVTIIANQTTAVALTLQELSPQPPYSNEAPLIDSVVAATTAVQTGASLSLTATAHDPNPGDTLTYAWSATSGTFSAPTAANTTWTAPTTLGVQTLTLTVTDSQGAAVSVSLAINVYSGVATGNAAINISFNFAPVVSKVSASLNQLDAGQSTAVSVIASDANGDTLSYLWSASCPGTWTNDTSSAASFVPSSVPASACNNCRLTVTIQDGRGGQTTGSLNLCVTSTSTQRFPPVFTHYYQSALSASAGQPVTFEVNAQDPQSSTLTFAWSANMGSLATAQNTASTSRVVWTAPACADAGPPPSVTVVVTNAYGLSASMPFALSGLPACATGSSSAGFMATARASHTSTLLPSGKVLIATGENRSTPATAELYDPATNSWSSTGSMASPHDSAPDIVLPSGKVLVPGGYNQGSATAVVEVYDPATNAWSTARAMTAARFGHTATRLASGKVLVTGGFNGSFLSSTELYDPTTNTWTPAASMTSVRYLHMATLLPSGKVLVTGGYGSGFFSTTEVYDPATNSWTPTASMASVRYAHTSTLLASGKVLVVGGQYAYYNSHLATAEVYDPATNVWSPAGSLSVERSGHLATLLTSGKILVSGGADNADKPLTSVQVYDPATNSWSSTAPLAVARSAHNATLLNSGKVLISGGIGTGGAYLSSAELYTP</sequence>
<dbReference type="InterPro" id="IPR037293">
    <property type="entry name" value="Gal_Oxidase_central_sf"/>
</dbReference>
<dbReference type="Proteomes" id="UP000217257">
    <property type="component" value="Chromosome"/>
</dbReference>
<feature type="signal peptide" evidence="3">
    <location>
        <begin position="1"/>
        <end position="23"/>
    </location>
</feature>
<dbReference type="SUPFAM" id="SSF49299">
    <property type="entry name" value="PKD domain"/>
    <property type="match status" value="1"/>
</dbReference>
<dbReference type="Pfam" id="PF18911">
    <property type="entry name" value="PKD_4"/>
    <property type="match status" value="1"/>
</dbReference>
<dbReference type="Pfam" id="PF24681">
    <property type="entry name" value="Kelch_KLHDC2_KLHL20_DRC7"/>
    <property type="match status" value="1"/>
</dbReference>
<accession>A0A250JIJ3</accession>
<dbReference type="Gene3D" id="2.60.40.10">
    <property type="entry name" value="Immunoglobulins"/>
    <property type="match status" value="1"/>
</dbReference>
<dbReference type="InterPro" id="IPR035986">
    <property type="entry name" value="PKD_dom_sf"/>
</dbReference>
<keyword evidence="1" id="KW-0880">Kelch repeat</keyword>
<evidence type="ECO:0000256" key="1">
    <source>
        <dbReference type="ARBA" id="ARBA00022441"/>
    </source>
</evidence>
<evidence type="ECO:0000256" key="2">
    <source>
        <dbReference type="ARBA" id="ARBA00022737"/>
    </source>
</evidence>
<dbReference type="SUPFAM" id="SSF117281">
    <property type="entry name" value="Kelch motif"/>
    <property type="match status" value="2"/>
</dbReference>
<evidence type="ECO:0000313" key="5">
    <source>
        <dbReference type="EMBL" id="ATB43443.1"/>
    </source>
</evidence>
<organism evidence="5 6">
    <name type="scientific">Cystobacter fuscus</name>
    <dbReference type="NCBI Taxonomy" id="43"/>
    <lineage>
        <taxon>Bacteria</taxon>
        <taxon>Pseudomonadati</taxon>
        <taxon>Myxococcota</taxon>
        <taxon>Myxococcia</taxon>
        <taxon>Myxococcales</taxon>
        <taxon>Cystobacterineae</taxon>
        <taxon>Archangiaceae</taxon>
        <taxon>Cystobacter</taxon>
    </lineage>
</organism>
<dbReference type="Pfam" id="PF17963">
    <property type="entry name" value="Big_9"/>
    <property type="match status" value="1"/>
</dbReference>
<dbReference type="InterPro" id="IPR000601">
    <property type="entry name" value="PKD_dom"/>
</dbReference>
<name>A0A250JIJ3_9BACT</name>
<dbReference type="PANTHER" id="PTHR46344:SF27">
    <property type="entry name" value="KELCH REPEAT SUPERFAMILY PROTEIN"/>
    <property type="match status" value="1"/>
</dbReference>
<dbReference type="AlphaFoldDB" id="A0A250JIJ3"/>
<dbReference type="InterPro" id="IPR015915">
    <property type="entry name" value="Kelch-typ_b-propeller"/>
</dbReference>
<keyword evidence="3" id="KW-0732">Signal</keyword>
<evidence type="ECO:0000256" key="3">
    <source>
        <dbReference type="SAM" id="SignalP"/>
    </source>
</evidence>
<evidence type="ECO:0000313" key="6">
    <source>
        <dbReference type="Proteomes" id="UP000217257"/>
    </source>
</evidence>
<dbReference type="KEGG" id="cfus:CYFUS_008923"/>
<gene>
    <name evidence="5" type="ORF">CYFUS_008923</name>
</gene>
<feature type="chain" id="PRO_5012242073" evidence="3">
    <location>
        <begin position="24"/>
        <end position="767"/>
    </location>
</feature>
<dbReference type="SMART" id="SM00612">
    <property type="entry name" value="Kelch"/>
    <property type="match status" value="6"/>
</dbReference>
<dbReference type="EMBL" id="CP022098">
    <property type="protein sequence ID" value="ATB43443.1"/>
    <property type="molecule type" value="Genomic_DNA"/>
</dbReference>
<dbReference type="InterPro" id="IPR013783">
    <property type="entry name" value="Ig-like_fold"/>
</dbReference>
<dbReference type="RefSeq" id="WP_095990859.1">
    <property type="nucleotide sequence ID" value="NZ_CP022098.1"/>
</dbReference>